<proteinExistence type="predicted"/>
<dbReference type="RefSeq" id="WP_140997274.1">
    <property type="nucleotide sequence ID" value="NZ_VDCZ01000004.1"/>
</dbReference>
<protein>
    <submittedName>
        <fullName evidence="6">T9SS type A sorting domain-containing protein</fullName>
    </submittedName>
</protein>
<evidence type="ECO:0000313" key="6">
    <source>
        <dbReference type="EMBL" id="MVO08879.1"/>
    </source>
</evidence>
<dbReference type="AlphaFoldDB" id="A0A6I4IKJ7"/>
<dbReference type="Proteomes" id="UP000431264">
    <property type="component" value="Unassembled WGS sequence"/>
</dbReference>
<comment type="caution">
    <text evidence="6">The sequence shown here is derived from an EMBL/GenBank/DDBJ whole genome shotgun (WGS) entry which is preliminary data.</text>
</comment>
<name>A0A6I4IKJ7_9FLAO</name>
<keyword evidence="2 4" id="KW-0732">Signal</keyword>
<gene>
    <name evidence="6" type="ORF">GOQ30_06835</name>
</gene>
<accession>A0A6I4IKJ7</accession>
<evidence type="ECO:0000256" key="1">
    <source>
        <dbReference type="ARBA" id="ARBA00022614"/>
    </source>
</evidence>
<keyword evidence="7" id="KW-1185">Reference proteome</keyword>
<dbReference type="NCBIfam" id="TIGR04183">
    <property type="entry name" value="Por_Secre_tail"/>
    <property type="match status" value="1"/>
</dbReference>
<dbReference type="SUPFAM" id="SSF52058">
    <property type="entry name" value="L domain-like"/>
    <property type="match status" value="1"/>
</dbReference>
<dbReference type="InterPro" id="IPR026444">
    <property type="entry name" value="Secre_tail"/>
</dbReference>
<dbReference type="PANTHER" id="PTHR47566">
    <property type="match status" value="1"/>
</dbReference>
<dbReference type="Pfam" id="PF18962">
    <property type="entry name" value="Por_Secre_tail"/>
    <property type="match status" value="1"/>
</dbReference>
<sequence length="424" mass="47038">MKKTLLLLILFFSSYIRAQNVNIPDANFKNALLDHGVTITGEGVSKIDINDDGEIQVTEATAYAGTINVVAKNISDLSGIEAFINVTELWCSQNQLTALNLTQNTALVKLSCFLNQLATLNLSQNTQLEFLGCSHNQLTNLDLSQNTVLNDLSCFSNQLTSLNITNNTLLTSLNCALNALTTLNINQNVNLTHLSCSDNQITNLDITANTVLEYLICSSNQLTSLDCSNNPLLKGIYCERNHLNSLNISQNTALETFWCYSNSLTSLDVSQNTVLKNFWCYSNNLFNLNLANGNNNLLIYLNATDNPNLSCIQIDNGFTIPSSDWEKDATASYNTYCALSTDDFEFSKQFTVYPNPVKDVLNIQNNEGITVKKYTILDVNGRILINQSKEIQNNSINFSSLSNGTYFIQIETEKGLVTKKIIKE</sequence>
<dbReference type="GO" id="GO:0035591">
    <property type="term" value="F:signaling adaptor activity"/>
    <property type="evidence" value="ECO:0007669"/>
    <property type="project" value="TreeGrafter"/>
</dbReference>
<dbReference type="InterPro" id="IPR052574">
    <property type="entry name" value="CDIRP"/>
</dbReference>
<feature type="domain" description="Secretion system C-terminal sorting" evidence="5">
    <location>
        <begin position="352"/>
        <end position="422"/>
    </location>
</feature>
<evidence type="ECO:0000256" key="4">
    <source>
        <dbReference type="SAM" id="SignalP"/>
    </source>
</evidence>
<dbReference type="EMBL" id="WQLW01000004">
    <property type="protein sequence ID" value="MVO08879.1"/>
    <property type="molecule type" value="Genomic_DNA"/>
</dbReference>
<evidence type="ECO:0000256" key="3">
    <source>
        <dbReference type="ARBA" id="ARBA00022737"/>
    </source>
</evidence>
<dbReference type="Gene3D" id="3.80.10.10">
    <property type="entry name" value="Ribonuclease Inhibitor"/>
    <property type="match status" value="1"/>
</dbReference>
<keyword evidence="1" id="KW-0433">Leucine-rich repeat</keyword>
<feature type="chain" id="PRO_5026147833" evidence="4">
    <location>
        <begin position="19"/>
        <end position="424"/>
    </location>
</feature>
<keyword evidence="3" id="KW-0677">Repeat</keyword>
<organism evidence="6 7">
    <name type="scientific">Flavobacterium profundi</name>
    <dbReference type="NCBI Taxonomy" id="1774945"/>
    <lineage>
        <taxon>Bacteria</taxon>
        <taxon>Pseudomonadati</taxon>
        <taxon>Bacteroidota</taxon>
        <taxon>Flavobacteriia</taxon>
        <taxon>Flavobacteriales</taxon>
        <taxon>Flavobacteriaceae</taxon>
        <taxon>Flavobacterium</taxon>
    </lineage>
</organism>
<reference evidence="7" key="1">
    <citation type="submission" date="2019-05" db="EMBL/GenBank/DDBJ databases">
        <title>Flavobacterium profundi sp. nov., isolated from a deep-sea seamount.</title>
        <authorList>
            <person name="Zhang D.-C."/>
        </authorList>
    </citation>
    <scope>NUCLEOTIDE SEQUENCE [LARGE SCALE GENOMIC DNA]</scope>
    <source>
        <strain evidence="7">TP390</strain>
    </source>
</reference>
<evidence type="ECO:0000256" key="2">
    <source>
        <dbReference type="ARBA" id="ARBA00022729"/>
    </source>
</evidence>
<feature type="signal peptide" evidence="4">
    <location>
        <begin position="1"/>
        <end position="18"/>
    </location>
</feature>
<dbReference type="InterPro" id="IPR032675">
    <property type="entry name" value="LRR_dom_sf"/>
</dbReference>
<dbReference type="PANTHER" id="PTHR47566:SF1">
    <property type="entry name" value="PROTEIN NUD1"/>
    <property type="match status" value="1"/>
</dbReference>
<evidence type="ECO:0000313" key="7">
    <source>
        <dbReference type="Proteomes" id="UP000431264"/>
    </source>
</evidence>
<dbReference type="OrthoDB" id="3179827at2"/>
<evidence type="ECO:0000259" key="5">
    <source>
        <dbReference type="Pfam" id="PF18962"/>
    </source>
</evidence>